<reference evidence="9" key="1">
    <citation type="submission" date="2021-04" db="EMBL/GenBank/DDBJ databases">
        <title>Taxonomic assessment of Weissella genus.</title>
        <authorList>
            <person name="Fanelli F."/>
            <person name="Chieffi D."/>
            <person name="Dell'Aquila A."/>
            <person name="Gyu-Sung C."/>
            <person name="Franz C.M.A.P."/>
            <person name="Fusco V."/>
        </authorList>
    </citation>
    <scope>NUCLEOTIDE SEQUENCE</scope>
    <source>
        <strain evidence="9">LMG 25373</strain>
    </source>
</reference>
<keyword evidence="10" id="KW-1185">Reference proteome</keyword>
<keyword evidence="3" id="KW-1003">Cell membrane</keyword>
<dbReference type="RefSeq" id="WP_205144342.1">
    <property type="nucleotide sequence ID" value="NZ_JAFBDN010000035.1"/>
</dbReference>
<evidence type="ECO:0000313" key="9">
    <source>
        <dbReference type="EMBL" id="MCM2437225.1"/>
    </source>
</evidence>
<dbReference type="Proteomes" id="UP001057481">
    <property type="component" value="Unassembled WGS sequence"/>
</dbReference>
<protein>
    <submittedName>
        <fullName evidence="9">QacE family quaternary ammonium compound efflux SMR transporter</fullName>
    </submittedName>
</protein>
<feature type="transmembrane region" description="Helical" evidence="8">
    <location>
        <begin position="61"/>
        <end position="80"/>
    </location>
</feature>
<evidence type="ECO:0000256" key="6">
    <source>
        <dbReference type="ARBA" id="ARBA00023136"/>
    </source>
</evidence>
<dbReference type="InterPro" id="IPR037185">
    <property type="entry name" value="EmrE-like"/>
</dbReference>
<keyword evidence="5 8" id="KW-1133">Transmembrane helix</keyword>
<proteinExistence type="inferred from homology"/>
<name>A0ABT0VHY3_9LACO</name>
<dbReference type="SUPFAM" id="SSF103481">
    <property type="entry name" value="Multidrug resistance efflux transporter EmrE"/>
    <property type="match status" value="1"/>
</dbReference>
<dbReference type="InterPro" id="IPR000390">
    <property type="entry name" value="Small_drug/metabolite_transptr"/>
</dbReference>
<dbReference type="Pfam" id="PF00893">
    <property type="entry name" value="Multi_Drug_Res"/>
    <property type="match status" value="1"/>
</dbReference>
<gene>
    <name evidence="9" type="ORF">KAK10_04780</name>
</gene>
<comment type="similarity">
    <text evidence="7">Belongs to the drug/metabolite transporter (DMT) superfamily. Small multidrug resistance (SMR) (TC 2.A.7.1) family.</text>
</comment>
<comment type="subcellular location">
    <subcellularLocation>
        <location evidence="1 7">Cell membrane</location>
        <topology evidence="1 7">Multi-pass membrane protein</topology>
    </subcellularLocation>
</comment>
<dbReference type="PANTHER" id="PTHR30561:SF1">
    <property type="entry name" value="MULTIDRUG TRANSPORTER EMRE"/>
    <property type="match status" value="1"/>
</dbReference>
<dbReference type="EMBL" id="JAGMVS010000059">
    <property type="protein sequence ID" value="MCM2437225.1"/>
    <property type="molecule type" value="Genomic_DNA"/>
</dbReference>
<dbReference type="PANTHER" id="PTHR30561">
    <property type="entry name" value="SMR FAMILY PROTON-DEPENDENT DRUG EFFLUX TRANSPORTER SUGE"/>
    <property type="match status" value="1"/>
</dbReference>
<dbReference type="Gene3D" id="1.10.3730.20">
    <property type="match status" value="1"/>
</dbReference>
<evidence type="ECO:0000256" key="4">
    <source>
        <dbReference type="ARBA" id="ARBA00022692"/>
    </source>
</evidence>
<sequence length="107" mass="11931">MVYFWLILAIFSELIATSLLKINATLPKTTPIILIGIVIFYTLSFFALGKTMATLPTGVTYAIWSGIGIVILTLIDIIIYRITFNWQSYCAIILIVIGVIMLNLNKS</sequence>
<evidence type="ECO:0000313" key="10">
    <source>
        <dbReference type="Proteomes" id="UP001057481"/>
    </source>
</evidence>
<dbReference type="InterPro" id="IPR045324">
    <property type="entry name" value="Small_multidrug_res"/>
</dbReference>
<evidence type="ECO:0000256" key="7">
    <source>
        <dbReference type="RuleBase" id="RU003942"/>
    </source>
</evidence>
<evidence type="ECO:0000256" key="1">
    <source>
        <dbReference type="ARBA" id="ARBA00004651"/>
    </source>
</evidence>
<accession>A0ABT0VHY3</accession>
<organism evidence="9 10">
    <name type="scientific">Periweissella beninensis</name>
    <dbReference type="NCBI Taxonomy" id="504936"/>
    <lineage>
        <taxon>Bacteria</taxon>
        <taxon>Bacillati</taxon>
        <taxon>Bacillota</taxon>
        <taxon>Bacilli</taxon>
        <taxon>Lactobacillales</taxon>
        <taxon>Lactobacillaceae</taxon>
        <taxon>Periweissella</taxon>
    </lineage>
</organism>
<comment type="caution">
    <text evidence="9">The sequence shown here is derived from an EMBL/GenBank/DDBJ whole genome shotgun (WGS) entry which is preliminary data.</text>
</comment>
<keyword evidence="6 8" id="KW-0472">Membrane</keyword>
<feature type="transmembrane region" description="Helical" evidence="8">
    <location>
        <begin position="86"/>
        <end position="104"/>
    </location>
</feature>
<evidence type="ECO:0000256" key="3">
    <source>
        <dbReference type="ARBA" id="ARBA00022475"/>
    </source>
</evidence>
<keyword evidence="4 7" id="KW-0812">Transmembrane</keyword>
<keyword evidence="2" id="KW-0813">Transport</keyword>
<evidence type="ECO:0000256" key="2">
    <source>
        <dbReference type="ARBA" id="ARBA00022448"/>
    </source>
</evidence>
<evidence type="ECO:0000256" key="8">
    <source>
        <dbReference type="SAM" id="Phobius"/>
    </source>
</evidence>
<feature type="transmembrane region" description="Helical" evidence="8">
    <location>
        <begin position="32"/>
        <end position="49"/>
    </location>
</feature>
<evidence type="ECO:0000256" key="5">
    <source>
        <dbReference type="ARBA" id="ARBA00022989"/>
    </source>
</evidence>